<dbReference type="EMBL" id="MUGY01000037">
    <property type="protein sequence ID" value="OXA87714.1"/>
    <property type="molecule type" value="Genomic_DNA"/>
</dbReference>
<dbReference type="Proteomes" id="UP000028712">
    <property type="component" value="Unassembled WGS sequence"/>
</dbReference>
<evidence type="ECO:0000313" key="3">
    <source>
        <dbReference type="Proteomes" id="UP000028712"/>
    </source>
</evidence>
<protein>
    <submittedName>
        <fullName evidence="1">Uncharacterized protein</fullName>
    </submittedName>
</protein>
<dbReference type="EMBL" id="JPRM01000030">
    <property type="protein sequence ID" value="KFF12637.1"/>
    <property type="molecule type" value="Genomic_DNA"/>
</dbReference>
<sequence>MYNKFTISEIILNILAQSPEKTCPFEDLTSMVIACLNESLQESLFIQRSNQAKVLDALIMLDSEGLIILDSATDASIITIKGLINIRSKSFLN</sequence>
<accession>A0A086A7H3</accession>
<dbReference type="RefSeq" id="WP_035625477.1">
    <property type="nucleotide sequence ID" value="NZ_JBEWQG010000033.1"/>
</dbReference>
<evidence type="ECO:0000313" key="4">
    <source>
        <dbReference type="Proteomes" id="UP000198424"/>
    </source>
</evidence>
<gene>
    <name evidence="2" type="ORF">B0A62_22605</name>
    <name evidence="1" type="ORF">IW20_18395</name>
</gene>
<dbReference type="Proteomes" id="UP000198424">
    <property type="component" value="Unassembled WGS sequence"/>
</dbReference>
<name>A0A086A7H3_FLAHY</name>
<keyword evidence="4" id="KW-1185">Reference proteome</keyword>
<proteinExistence type="predicted"/>
<comment type="caution">
    <text evidence="1">The sequence shown here is derived from an EMBL/GenBank/DDBJ whole genome shotgun (WGS) entry which is preliminary data.</text>
</comment>
<reference evidence="2 4" key="2">
    <citation type="submission" date="2016-11" db="EMBL/GenBank/DDBJ databases">
        <title>Whole genomes of Flavobacteriaceae.</title>
        <authorList>
            <person name="Stine C."/>
            <person name="Li C."/>
            <person name="Tadesse D."/>
        </authorList>
    </citation>
    <scope>NUCLEOTIDE SEQUENCE [LARGE SCALE GENOMIC DNA]</scope>
    <source>
        <strain evidence="2 4">ATCC 29551</strain>
    </source>
</reference>
<dbReference type="AlphaFoldDB" id="A0A086A7H3"/>
<reference evidence="1 3" key="1">
    <citation type="submission" date="2014-07" db="EMBL/GenBank/DDBJ databases">
        <title>Genome of Flavobacterium hydatis DSM 2063.</title>
        <authorList>
            <person name="Pipes S.E."/>
            <person name="Stropko S.J."/>
            <person name="Newman J.D."/>
        </authorList>
    </citation>
    <scope>NUCLEOTIDE SEQUENCE [LARGE SCALE GENOMIC DNA]</scope>
    <source>
        <strain evidence="1 3">DSM 2063</strain>
    </source>
</reference>
<evidence type="ECO:0000313" key="1">
    <source>
        <dbReference type="EMBL" id="KFF12637.1"/>
    </source>
</evidence>
<dbReference type="eggNOG" id="ENOG502ZY7F">
    <property type="taxonomic scope" value="Bacteria"/>
</dbReference>
<organism evidence="1 3">
    <name type="scientific">Flavobacterium hydatis</name>
    <name type="common">Cytophaga aquatilis</name>
    <dbReference type="NCBI Taxonomy" id="991"/>
    <lineage>
        <taxon>Bacteria</taxon>
        <taxon>Pseudomonadati</taxon>
        <taxon>Bacteroidota</taxon>
        <taxon>Flavobacteriia</taxon>
        <taxon>Flavobacteriales</taxon>
        <taxon>Flavobacteriaceae</taxon>
        <taxon>Flavobacterium</taxon>
    </lineage>
</organism>
<evidence type="ECO:0000313" key="2">
    <source>
        <dbReference type="EMBL" id="OXA87714.1"/>
    </source>
</evidence>
<dbReference type="OrthoDB" id="1371639at2"/>